<dbReference type="OrthoDB" id="416217at2759"/>
<dbReference type="CDD" id="cd00067">
    <property type="entry name" value="GAL4"/>
    <property type="match status" value="1"/>
</dbReference>
<protein>
    <recommendedName>
        <fullName evidence="3">Zn(2)-C6 fungal-type domain-containing protein</fullName>
    </recommendedName>
</protein>
<evidence type="ECO:0000313" key="4">
    <source>
        <dbReference type="EMBL" id="KAH3686699.1"/>
    </source>
</evidence>
<dbReference type="PROSITE" id="PS50048">
    <property type="entry name" value="ZN2_CY6_FUNGAL_2"/>
    <property type="match status" value="1"/>
</dbReference>
<comment type="caution">
    <text evidence="4">The sequence shown here is derived from an EMBL/GenBank/DDBJ whole genome shotgun (WGS) entry which is preliminary data.</text>
</comment>
<dbReference type="PANTHER" id="PTHR37534">
    <property type="entry name" value="TRANSCRIPTIONAL ACTIVATOR PROTEIN UGA3"/>
    <property type="match status" value="1"/>
</dbReference>
<dbReference type="PROSITE" id="PS00463">
    <property type="entry name" value="ZN2_CY6_FUNGAL_1"/>
    <property type="match status" value="1"/>
</dbReference>
<sequence>MTVSKNKNNNSNNKKKQRSTSRTKNSPTKQKEDGAPGKPHRKTRIATQSRSRSGCLTCRARHIKCDERLPDCRNCEKSQRVCEHGIRLNFLKTITVDPWKPQISKKRGRKYKDPEVRKHQLQEHERLQYLLSRVNVPKTYHSPITFLDQSLTVHNAHQPNDYHDYSRWLANGHTLEELAKSDEDYLQGIADHIVSSDDLSEPMTASSSNSGTTTTVLPVTAETQYYRDVDYSLLFGEISSDCTSSSVTSSPGTVCSSGSFSGYVVNPNNTYNSHIINNNITGTSSATGSDFSLHSHQLNYPTASHLNTHSMEYTSYIANDNIYSSDQEFTFKDFIVRFFHITHQNQNMSSLFGQNHRLSIQIQLDSLQISLDDAILNTEHCDLSSLDFNGYIDFLDALVLLRTTYPSSRLIQTHFYILLNVCNLCVKSGDYTLFMTDSVVSMKFRSLIQRLINEPMFQTYENLLNFFELLALHLNYSMIHQDLSSVSTSPSASVSPTPPLVFNYDEFDFEFLVDKLLHMSLCNDMNFFLVKILAILLKLNWEVLKTANGTHTGPEIDFELRIAIERLKKIHMNRILVHYLPHYDELTGVLLFQNLKVKRIAMLYNFTIYYLTTVCRFTDISSEMKLQQRDAGQGTADLVSFWDNYDSDPRRRMQRLVRDYSSQDEDNILTFFSAYVFA</sequence>
<dbReference type="GO" id="GO:0005634">
    <property type="term" value="C:nucleus"/>
    <property type="evidence" value="ECO:0007669"/>
    <property type="project" value="TreeGrafter"/>
</dbReference>
<proteinExistence type="predicted"/>
<dbReference type="Gene3D" id="4.10.240.10">
    <property type="entry name" value="Zn(2)-C6 fungal-type DNA-binding domain"/>
    <property type="match status" value="1"/>
</dbReference>
<dbReference type="PANTHER" id="PTHR37534:SF2">
    <property type="entry name" value="N-ACETYLTRANSFERASE DOMAIN-CONTAINING PROTEIN"/>
    <property type="match status" value="1"/>
</dbReference>
<dbReference type="GO" id="GO:0000976">
    <property type="term" value="F:transcription cis-regulatory region binding"/>
    <property type="evidence" value="ECO:0007669"/>
    <property type="project" value="TreeGrafter"/>
</dbReference>
<dbReference type="InterPro" id="IPR036864">
    <property type="entry name" value="Zn2-C6_fun-type_DNA-bd_sf"/>
</dbReference>
<accession>A0A9P8QC18</accession>
<dbReference type="GO" id="GO:0008270">
    <property type="term" value="F:zinc ion binding"/>
    <property type="evidence" value="ECO:0007669"/>
    <property type="project" value="InterPro"/>
</dbReference>
<dbReference type="SUPFAM" id="SSF57701">
    <property type="entry name" value="Zn2/Cys6 DNA-binding domain"/>
    <property type="match status" value="1"/>
</dbReference>
<dbReference type="EMBL" id="JAEUBG010001265">
    <property type="protein sequence ID" value="KAH3686699.1"/>
    <property type="molecule type" value="Genomic_DNA"/>
</dbReference>
<dbReference type="Proteomes" id="UP000774326">
    <property type="component" value="Unassembled WGS sequence"/>
</dbReference>
<feature type="compositionally biased region" description="Low complexity" evidence="2">
    <location>
        <begin position="1"/>
        <end position="12"/>
    </location>
</feature>
<keyword evidence="1" id="KW-0539">Nucleus</keyword>
<name>A0A9P8QC18_WICPI</name>
<dbReference type="GO" id="GO:0045944">
    <property type="term" value="P:positive regulation of transcription by RNA polymerase II"/>
    <property type="evidence" value="ECO:0007669"/>
    <property type="project" value="TreeGrafter"/>
</dbReference>
<dbReference type="SMART" id="SM00066">
    <property type="entry name" value="GAL4"/>
    <property type="match status" value="1"/>
</dbReference>
<reference evidence="4" key="2">
    <citation type="submission" date="2021-01" db="EMBL/GenBank/DDBJ databases">
        <authorList>
            <person name="Schikora-Tamarit M.A."/>
        </authorList>
    </citation>
    <scope>NUCLEOTIDE SEQUENCE</scope>
    <source>
        <strain evidence="4">CBS2887</strain>
    </source>
</reference>
<feature type="domain" description="Zn(2)-C6 fungal-type" evidence="3">
    <location>
        <begin position="54"/>
        <end position="84"/>
    </location>
</feature>
<dbReference type="Pfam" id="PF00172">
    <property type="entry name" value="Zn_clus"/>
    <property type="match status" value="1"/>
</dbReference>
<dbReference type="AlphaFoldDB" id="A0A9P8QC18"/>
<gene>
    <name evidence="4" type="ORF">WICPIJ_002343</name>
</gene>
<organism evidence="4 5">
    <name type="scientific">Wickerhamomyces pijperi</name>
    <name type="common">Yeast</name>
    <name type="synonym">Pichia pijperi</name>
    <dbReference type="NCBI Taxonomy" id="599730"/>
    <lineage>
        <taxon>Eukaryota</taxon>
        <taxon>Fungi</taxon>
        <taxon>Dikarya</taxon>
        <taxon>Ascomycota</taxon>
        <taxon>Saccharomycotina</taxon>
        <taxon>Saccharomycetes</taxon>
        <taxon>Phaffomycetales</taxon>
        <taxon>Wickerhamomycetaceae</taxon>
        <taxon>Wickerhamomyces</taxon>
    </lineage>
</organism>
<keyword evidence="5" id="KW-1185">Reference proteome</keyword>
<feature type="region of interest" description="Disordered" evidence="2">
    <location>
        <begin position="1"/>
        <end position="51"/>
    </location>
</feature>
<dbReference type="InterPro" id="IPR001138">
    <property type="entry name" value="Zn2Cys6_DnaBD"/>
</dbReference>
<dbReference type="GO" id="GO:0000981">
    <property type="term" value="F:DNA-binding transcription factor activity, RNA polymerase II-specific"/>
    <property type="evidence" value="ECO:0007669"/>
    <property type="project" value="InterPro"/>
</dbReference>
<evidence type="ECO:0000256" key="1">
    <source>
        <dbReference type="ARBA" id="ARBA00023242"/>
    </source>
</evidence>
<reference evidence="4" key="1">
    <citation type="journal article" date="2021" name="Open Biol.">
        <title>Shared evolutionary footprints suggest mitochondrial oxidative damage underlies multiple complex I losses in fungi.</title>
        <authorList>
            <person name="Schikora-Tamarit M.A."/>
            <person name="Marcet-Houben M."/>
            <person name="Nosek J."/>
            <person name="Gabaldon T."/>
        </authorList>
    </citation>
    <scope>NUCLEOTIDE SEQUENCE</scope>
    <source>
        <strain evidence="4">CBS2887</strain>
    </source>
</reference>
<evidence type="ECO:0000256" key="2">
    <source>
        <dbReference type="SAM" id="MobiDB-lite"/>
    </source>
</evidence>
<evidence type="ECO:0000259" key="3">
    <source>
        <dbReference type="PROSITE" id="PS50048"/>
    </source>
</evidence>
<evidence type="ECO:0000313" key="5">
    <source>
        <dbReference type="Proteomes" id="UP000774326"/>
    </source>
</evidence>